<evidence type="ECO:0000256" key="8">
    <source>
        <dbReference type="ARBA" id="ARBA00023136"/>
    </source>
</evidence>
<evidence type="ECO:0000256" key="4">
    <source>
        <dbReference type="ARBA" id="ARBA00022792"/>
    </source>
</evidence>
<name>A0A7S1Z0U8_TRICV</name>
<evidence type="ECO:0000256" key="5">
    <source>
        <dbReference type="ARBA" id="ARBA00022946"/>
    </source>
</evidence>
<proteinExistence type="inferred from homology"/>
<evidence type="ECO:0000256" key="1">
    <source>
        <dbReference type="ARBA" id="ARBA00005882"/>
    </source>
</evidence>
<accession>A0A7S1Z0U8</accession>
<organism evidence="12">
    <name type="scientific">Trieres chinensis</name>
    <name type="common">Marine centric diatom</name>
    <name type="synonym">Odontella sinensis</name>
    <dbReference type="NCBI Taxonomy" id="1514140"/>
    <lineage>
        <taxon>Eukaryota</taxon>
        <taxon>Sar</taxon>
        <taxon>Stramenopiles</taxon>
        <taxon>Ochrophyta</taxon>
        <taxon>Bacillariophyta</taxon>
        <taxon>Mediophyceae</taxon>
        <taxon>Biddulphiophycidae</taxon>
        <taxon>Eupodiscales</taxon>
        <taxon>Parodontellaceae</taxon>
        <taxon>Trieres</taxon>
    </lineage>
</organism>
<comment type="subcellular location">
    <subcellularLocation>
        <location evidence="9">Mitochondrion inner membrane</location>
        <topology evidence="9">Peripheral membrane protein</topology>
        <orientation evidence="9">Matrix side</orientation>
    </subcellularLocation>
</comment>
<evidence type="ECO:0000256" key="9">
    <source>
        <dbReference type="RuleBase" id="RU367010"/>
    </source>
</evidence>
<keyword evidence="7 9" id="KW-0496">Mitochondrion</keyword>
<sequence>MLSLRAGSVNALRRLAARATAPAASSQVRSFAKDLAQIKIDEENDKLREALETDKSEVERYAEGLRSNDLSDPKTVWSNMQELPEPVLPEDPSELSALDPAHEVEPLRADGRPRTVIIRQETKAVSQSPTNIEKRWIISFQDDGEFSESWDNPLMGWVSAADPMSANIRLQFDFENAKEAVYFAKKRGWDFVVEEPRLIPGRSDDAQYQDNFLPQAVTWKVRAEGTKCDEWQRKAAGASHYRRPLKYHGDGLVPQYGPNPDAPTANHVDGQYKLR</sequence>
<dbReference type="InterPro" id="IPR038532">
    <property type="entry name" value="NDUFS4-like_sf"/>
</dbReference>
<comment type="similarity">
    <text evidence="1 9">Belongs to the complex I NDUFS4 subunit family.</text>
</comment>
<keyword evidence="3 9" id="KW-0679">Respiratory chain</keyword>
<evidence type="ECO:0000256" key="6">
    <source>
        <dbReference type="ARBA" id="ARBA00022982"/>
    </source>
</evidence>
<dbReference type="PANTHER" id="PTHR12219:SF8">
    <property type="entry name" value="NADH DEHYDROGENASE [UBIQUINONE] IRON-SULFUR PROTEIN 4, MITOCHONDRIAL"/>
    <property type="match status" value="1"/>
</dbReference>
<dbReference type="GO" id="GO:0022900">
    <property type="term" value="P:electron transport chain"/>
    <property type="evidence" value="ECO:0007669"/>
    <property type="project" value="InterPro"/>
</dbReference>
<dbReference type="EMBL" id="HBGO01005785">
    <property type="protein sequence ID" value="CAD9325282.1"/>
    <property type="molecule type" value="Transcribed_RNA"/>
</dbReference>
<keyword evidence="8 9" id="KW-0472">Membrane</keyword>
<dbReference type="Pfam" id="PF04800">
    <property type="entry name" value="NDUS4"/>
    <property type="match status" value="1"/>
</dbReference>
<keyword evidence="5 9" id="KW-0809">Transit peptide</keyword>
<reference evidence="12" key="1">
    <citation type="submission" date="2021-01" db="EMBL/GenBank/DDBJ databases">
        <authorList>
            <person name="Corre E."/>
            <person name="Pelletier E."/>
            <person name="Niang G."/>
            <person name="Scheremetjew M."/>
            <person name="Finn R."/>
            <person name="Kale V."/>
            <person name="Holt S."/>
            <person name="Cochrane G."/>
            <person name="Meng A."/>
            <person name="Brown T."/>
            <person name="Cohen L."/>
        </authorList>
    </citation>
    <scope>NUCLEOTIDE SEQUENCE</scope>
    <source>
        <strain evidence="12">Grunow 1884</strain>
    </source>
</reference>
<protein>
    <recommendedName>
        <fullName evidence="9">NADH dehydrogenase [ubiquinone] iron-sulfur protein 4, mitochondrial</fullName>
    </recommendedName>
</protein>
<keyword evidence="6 9" id="KW-0249">Electron transport</keyword>
<evidence type="ECO:0000313" key="12">
    <source>
        <dbReference type="EMBL" id="CAD9325282.1"/>
    </source>
</evidence>
<feature type="coiled-coil region" evidence="10">
    <location>
        <begin position="33"/>
        <end position="68"/>
    </location>
</feature>
<evidence type="ECO:0000256" key="2">
    <source>
        <dbReference type="ARBA" id="ARBA00022448"/>
    </source>
</evidence>
<dbReference type="GO" id="GO:0005743">
    <property type="term" value="C:mitochondrial inner membrane"/>
    <property type="evidence" value="ECO:0007669"/>
    <property type="project" value="UniProtKB-SubCell"/>
</dbReference>
<dbReference type="AlphaFoldDB" id="A0A7S1Z0U8"/>
<gene>
    <name evidence="12" type="ORF">OSIN01602_LOCUS3221</name>
</gene>
<evidence type="ECO:0000256" key="3">
    <source>
        <dbReference type="ARBA" id="ARBA00022660"/>
    </source>
</evidence>
<feature type="region of interest" description="Disordered" evidence="11">
    <location>
        <begin position="252"/>
        <end position="275"/>
    </location>
</feature>
<keyword evidence="4 9" id="KW-0999">Mitochondrion inner membrane</keyword>
<evidence type="ECO:0000256" key="10">
    <source>
        <dbReference type="SAM" id="Coils"/>
    </source>
</evidence>
<comment type="function">
    <text evidence="9">Accessory subunit of the mitochondrial membrane respiratory chain NADH dehydrogenase (Complex I), that is believed not to be involved in catalysis. Complex I functions in the transfer of electrons from NADH to the respiratory chain. The immediate electron acceptor for the enzyme is believed to be ubiquinone.</text>
</comment>
<dbReference type="PANTHER" id="PTHR12219">
    <property type="entry name" value="NADH-UBIQUINONE OXIDOREDUCTASE"/>
    <property type="match status" value="1"/>
</dbReference>
<dbReference type="Gene3D" id="3.30.160.190">
    <property type="entry name" value="atu1810 like domain"/>
    <property type="match status" value="1"/>
</dbReference>
<dbReference type="InterPro" id="IPR006885">
    <property type="entry name" value="NADH_UbQ_FeS_4_mit-like"/>
</dbReference>
<evidence type="ECO:0000256" key="11">
    <source>
        <dbReference type="SAM" id="MobiDB-lite"/>
    </source>
</evidence>
<evidence type="ECO:0000256" key="7">
    <source>
        <dbReference type="ARBA" id="ARBA00023128"/>
    </source>
</evidence>
<keyword evidence="2 9" id="KW-0813">Transport</keyword>
<keyword evidence="10" id="KW-0175">Coiled coil</keyword>